<dbReference type="Gene3D" id="2.40.160.60">
    <property type="entry name" value="Outer membrane protein transport protein (OMPP1/FadL/TodX)"/>
    <property type="match status" value="1"/>
</dbReference>
<gene>
    <name evidence="1" type="ORF">EDB95_3811</name>
</gene>
<dbReference type="OrthoDB" id="1491239at2"/>
<reference evidence="1 2" key="1">
    <citation type="submission" date="2019-03" db="EMBL/GenBank/DDBJ databases">
        <title>Genomic Encyclopedia of Type Strains, Phase IV (KMG-IV): sequencing the most valuable type-strain genomes for metagenomic binning, comparative biology and taxonomic classification.</title>
        <authorList>
            <person name="Goeker M."/>
        </authorList>
    </citation>
    <scope>NUCLEOTIDE SEQUENCE [LARGE SCALE GENOMIC DNA]</scope>
    <source>
        <strain evidence="1 2">DSM 100059</strain>
    </source>
</reference>
<name>A0A4R8DGA4_9BACT</name>
<keyword evidence="2" id="KW-1185">Reference proteome</keyword>
<accession>A0A4R8DGA4</accession>
<dbReference type="EMBL" id="SODV01000002">
    <property type="protein sequence ID" value="TDW95990.1"/>
    <property type="molecule type" value="Genomic_DNA"/>
</dbReference>
<dbReference type="Proteomes" id="UP000294498">
    <property type="component" value="Unassembled WGS sequence"/>
</dbReference>
<protein>
    <recommendedName>
        <fullName evidence="3">Long-subunit fatty acid transport protein</fullName>
    </recommendedName>
</protein>
<sequence length="420" mass="46231">MVALACFGGVQAQNTSSPYSIYGIGEIQTSGYNRTTGMGSTGIAYRSDNNIIQNNPAAYTALITQMFHIEGGGRGDYSSYSSAQFANAASGYTHQVSNDFTVTRIAFATKINKWWGASMGLMPYSKMDYDFTGTESLGPQGEVANVTFTGSGGIHKAYFGNGFSLGKHFSVGVNTSFLFGAMQSNKTEVASTANANLVETRNLYMRNVVFDFGAQYYTHFGREKKWGLTLGATWTPQQPLYAEDSLSVTQNGAVLPNGNALLDRNVFQLPQGYGGGFALSKETAMKRITFLGDFSRQLWTPLGYSGTGYALGNSDRYSAGMEISKKTNILNTPVEHVYYQLGGYYQKTYVSVDGYPVLEWGASVGLGINPLRYPQWGYHLALEYGTTSNYEQGALKENFVRLTVTIHYWDRWFTRGRRVL</sequence>
<dbReference type="AlphaFoldDB" id="A0A4R8DGA4"/>
<organism evidence="1 2">
    <name type="scientific">Dinghuibacter silviterrae</name>
    <dbReference type="NCBI Taxonomy" id="1539049"/>
    <lineage>
        <taxon>Bacteria</taxon>
        <taxon>Pseudomonadati</taxon>
        <taxon>Bacteroidota</taxon>
        <taxon>Chitinophagia</taxon>
        <taxon>Chitinophagales</taxon>
        <taxon>Chitinophagaceae</taxon>
        <taxon>Dinghuibacter</taxon>
    </lineage>
</organism>
<evidence type="ECO:0000313" key="1">
    <source>
        <dbReference type="EMBL" id="TDW95990.1"/>
    </source>
</evidence>
<evidence type="ECO:0000313" key="2">
    <source>
        <dbReference type="Proteomes" id="UP000294498"/>
    </source>
</evidence>
<dbReference type="RefSeq" id="WP_133995851.1">
    <property type="nucleotide sequence ID" value="NZ_SODV01000002.1"/>
</dbReference>
<proteinExistence type="predicted"/>
<comment type="caution">
    <text evidence="1">The sequence shown here is derived from an EMBL/GenBank/DDBJ whole genome shotgun (WGS) entry which is preliminary data.</text>
</comment>
<evidence type="ECO:0008006" key="3">
    <source>
        <dbReference type="Google" id="ProtNLM"/>
    </source>
</evidence>